<evidence type="ECO:0000313" key="5">
    <source>
        <dbReference type="Proteomes" id="UP000321183"/>
    </source>
</evidence>
<geneLocation type="plasmid" evidence="4 5">
    <name>pRA1</name>
</geneLocation>
<dbReference type="KEGG" id="ras:RAS_p460"/>
<dbReference type="Proteomes" id="UP000321183">
    <property type="component" value="Plasmid pRA1"/>
</dbReference>
<gene>
    <name evidence="4" type="ORF">RAS_p460</name>
</gene>
<dbReference type="PANTHER" id="PTHR44858:SF1">
    <property type="entry name" value="UDP-N-ACETYLGLUCOSAMINE--PEPTIDE N-ACETYLGLUCOSAMINYLTRANSFERASE SPINDLY-RELATED"/>
    <property type="match status" value="1"/>
</dbReference>
<dbReference type="AlphaFoldDB" id="A0A510G949"/>
<dbReference type="Pfam" id="PF13181">
    <property type="entry name" value="TPR_8"/>
    <property type="match status" value="1"/>
</dbReference>
<dbReference type="InterPro" id="IPR011990">
    <property type="entry name" value="TPR-like_helical_dom_sf"/>
</dbReference>
<reference evidence="4 5" key="1">
    <citation type="submission" date="2019-04" db="EMBL/GenBank/DDBJ databases">
        <title>Draft genome sequence of Rickettsia asiatica Maytaro1284.</title>
        <authorList>
            <person name="Thu M."/>
            <person name="Qiu Y."/>
            <person name="Nakao R."/>
        </authorList>
    </citation>
    <scope>NUCLEOTIDE SEQUENCE [LARGE SCALE GENOMIC DNA]</scope>
    <source>
        <strain evidence="4 5">Maytaro1284</strain>
        <plasmid evidence="4 5">pRA1</plasmid>
    </source>
</reference>
<protein>
    <recommendedName>
        <fullName evidence="6">Tetratricopeptide repeat protein</fullName>
    </recommendedName>
</protein>
<dbReference type="PANTHER" id="PTHR44858">
    <property type="entry name" value="TETRATRICOPEPTIDE REPEAT PROTEIN 6"/>
    <property type="match status" value="1"/>
</dbReference>
<name>A0A510G949_9RICK</name>
<dbReference type="RefSeq" id="WP_232049390.1">
    <property type="nucleotide sequence ID" value="NZ_AP019564.1"/>
</dbReference>
<evidence type="ECO:0008006" key="6">
    <source>
        <dbReference type="Google" id="ProtNLM"/>
    </source>
</evidence>
<feature type="repeat" description="TPR" evidence="3">
    <location>
        <begin position="173"/>
        <end position="206"/>
    </location>
</feature>
<accession>A0A510G949</accession>
<keyword evidence="2 3" id="KW-0802">TPR repeat</keyword>
<dbReference type="SUPFAM" id="SSF48452">
    <property type="entry name" value="TPR-like"/>
    <property type="match status" value="1"/>
</dbReference>
<keyword evidence="5" id="KW-1185">Reference proteome</keyword>
<evidence type="ECO:0000313" key="4">
    <source>
        <dbReference type="EMBL" id="BBJ32450.1"/>
    </source>
</evidence>
<proteinExistence type="predicted"/>
<keyword evidence="4" id="KW-0614">Plasmid</keyword>
<evidence type="ECO:0000256" key="3">
    <source>
        <dbReference type="PROSITE-ProRule" id="PRU00339"/>
    </source>
</evidence>
<dbReference type="InterPro" id="IPR050498">
    <property type="entry name" value="Ycf3"/>
</dbReference>
<dbReference type="Pfam" id="PF13414">
    <property type="entry name" value="TPR_11"/>
    <property type="match status" value="1"/>
</dbReference>
<feature type="repeat" description="TPR" evidence="3">
    <location>
        <begin position="139"/>
        <end position="172"/>
    </location>
</feature>
<feature type="repeat" description="TPR" evidence="3">
    <location>
        <begin position="207"/>
        <end position="240"/>
    </location>
</feature>
<organism evidence="4 5">
    <name type="scientific">Rickettsia asiatica</name>
    <dbReference type="NCBI Taxonomy" id="238800"/>
    <lineage>
        <taxon>Bacteria</taxon>
        <taxon>Pseudomonadati</taxon>
        <taxon>Pseudomonadota</taxon>
        <taxon>Alphaproteobacteria</taxon>
        <taxon>Rickettsiales</taxon>
        <taxon>Rickettsiaceae</taxon>
        <taxon>Rickettsieae</taxon>
        <taxon>Rickettsia</taxon>
        <taxon>spotted fever group</taxon>
    </lineage>
</organism>
<sequence>MKNIEYQENLAEVGEVKIRHKNMKRYALALELCNKVMKTAGIDNIPSEDHTNLFNLKVYKNGIVALSELLARTIDEKTKIKDKELIEGYEPIINLLEKFIRPKNDTEHYFRQGQRSYGNGEYKEALISFEEASNIITRSIYYHHKGKALLKLERAEEAIKAINKAIELKPDYAKAYNEKGYALASLAKHNEAISCYNKAVALRPDYADAYYNKGRSLCELCRYTEAVICFGKASTINPNFKLAMIHQTSTVNYLKNRTLQAKTKDFFKRISRTKLIGN</sequence>
<dbReference type="SMART" id="SM00028">
    <property type="entry name" value="TPR"/>
    <property type="match status" value="3"/>
</dbReference>
<evidence type="ECO:0000256" key="1">
    <source>
        <dbReference type="ARBA" id="ARBA00022737"/>
    </source>
</evidence>
<dbReference type="EMBL" id="AP019564">
    <property type="protein sequence ID" value="BBJ32450.1"/>
    <property type="molecule type" value="Genomic_DNA"/>
</dbReference>
<dbReference type="Gene3D" id="1.25.40.10">
    <property type="entry name" value="Tetratricopeptide repeat domain"/>
    <property type="match status" value="2"/>
</dbReference>
<dbReference type="InterPro" id="IPR019734">
    <property type="entry name" value="TPR_rpt"/>
</dbReference>
<dbReference type="PROSITE" id="PS50005">
    <property type="entry name" value="TPR"/>
    <property type="match status" value="3"/>
</dbReference>
<evidence type="ECO:0000256" key="2">
    <source>
        <dbReference type="ARBA" id="ARBA00022803"/>
    </source>
</evidence>
<keyword evidence="1" id="KW-0677">Repeat</keyword>